<gene>
    <name evidence="1" type="ORF">JOC73_000956</name>
</gene>
<dbReference type="RefSeq" id="WP_204400711.1">
    <property type="nucleotide sequence ID" value="NZ_JAFBEE010000004.1"/>
</dbReference>
<reference evidence="1 2" key="1">
    <citation type="submission" date="2021-01" db="EMBL/GenBank/DDBJ databases">
        <title>Genomic Encyclopedia of Type Strains, Phase IV (KMG-IV): sequencing the most valuable type-strain genomes for metagenomic binning, comparative biology and taxonomic classification.</title>
        <authorList>
            <person name="Goeker M."/>
        </authorList>
    </citation>
    <scope>NUCLEOTIDE SEQUENCE [LARGE SCALE GENOMIC DNA]</scope>
    <source>
        <strain evidence="1 2">DSM 25890</strain>
    </source>
</reference>
<keyword evidence="2" id="KW-1185">Reference proteome</keyword>
<sequence>MEEKKKIEGQLEEATNLLIQTMEEGFIYMKNHPQDSEAIIDITKKHFNIIMKNLLSMSEKYNNRDVAKAIGKAIMFRR</sequence>
<dbReference type="Proteomes" id="UP001314796">
    <property type="component" value="Unassembled WGS sequence"/>
</dbReference>
<name>A0ABS2NNC9_9FIRM</name>
<protein>
    <submittedName>
        <fullName evidence="1">Uncharacterized protein</fullName>
    </submittedName>
</protein>
<organism evidence="1 2">
    <name type="scientific">Alkaliphilus hydrothermalis</name>
    <dbReference type="NCBI Taxonomy" id="1482730"/>
    <lineage>
        <taxon>Bacteria</taxon>
        <taxon>Bacillati</taxon>
        <taxon>Bacillota</taxon>
        <taxon>Clostridia</taxon>
        <taxon>Peptostreptococcales</taxon>
        <taxon>Natronincolaceae</taxon>
        <taxon>Alkaliphilus</taxon>
    </lineage>
</organism>
<accession>A0ABS2NNC9</accession>
<dbReference type="EMBL" id="JAFBEE010000004">
    <property type="protein sequence ID" value="MBM7614445.1"/>
    <property type="molecule type" value="Genomic_DNA"/>
</dbReference>
<evidence type="ECO:0000313" key="1">
    <source>
        <dbReference type="EMBL" id="MBM7614445.1"/>
    </source>
</evidence>
<comment type="caution">
    <text evidence="1">The sequence shown here is derived from an EMBL/GenBank/DDBJ whole genome shotgun (WGS) entry which is preliminary data.</text>
</comment>
<evidence type="ECO:0000313" key="2">
    <source>
        <dbReference type="Proteomes" id="UP001314796"/>
    </source>
</evidence>
<proteinExistence type="predicted"/>